<keyword evidence="3 5" id="KW-0547">Nucleotide-binding</keyword>
<dbReference type="InterPro" id="IPR033847">
    <property type="entry name" value="Citrt_syn/SCS-alpha_CS"/>
</dbReference>
<organism evidence="10 11">
    <name type="scientific">Hyphomonas atlantica</name>
    <dbReference type="NCBI Taxonomy" id="1280948"/>
    <lineage>
        <taxon>Bacteria</taxon>
        <taxon>Pseudomonadati</taxon>
        <taxon>Pseudomonadota</taxon>
        <taxon>Alphaproteobacteria</taxon>
        <taxon>Hyphomonadales</taxon>
        <taxon>Hyphomonadaceae</taxon>
        <taxon>Hyphomonas</taxon>
    </lineage>
</organism>
<dbReference type="InterPro" id="IPR036291">
    <property type="entry name" value="NAD(P)-bd_dom_sf"/>
</dbReference>
<comment type="subunit">
    <text evidence="5 8">Heterotetramer of two alpha and two beta subunits.</text>
</comment>
<keyword evidence="1 5" id="KW-0816">Tricarboxylic acid cycle</keyword>
<dbReference type="EC" id="6.2.1.5" evidence="5"/>
<dbReference type="AlphaFoldDB" id="A0A059EAW1"/>
<evidence type="ECO:0000256" key="4">
    <source>
        <dbReference type="ARBA" id="ARBA00060724"/>
    </source>
</evidence>
<dbReference type="GO" id="GO:0006099">
    <property type="term" value="P:tricarboxylic acid cycle"/>
    <property type="evidence" value="ECO:0007669"/>
    <property type="project" value="UniProtKB-UniRule"/>
</dbReference>
<evidence type="ECO:0000259" key="9">
    <source>
        <dbReference type="SMART" id="SM00881"/>
    </source>
</evidence>
<dbReference type="PANTHER" id="PTHR11117">
    <property type="entry name" value="SUCCINYL-COA LIGASE SUBUNIT ALPHA"/>
    <property type="match status" value="1"/>
</dbReference>
<comment type="function">
    <text evidence="5 8">Succinyl-CoA synthetase functions in the citric acid cycle (TCA), coupling the hydrolysis of succinyl-CoA to the synthesis of either ATP or GTP and thus represents the only step of substrate-level phosphorylation in the TCA. The alpha subunit of the enzyme binds the substrates coenzyme A and phosphate, while succinate binding and nucleotide specificity is provided by the beta subunit.</text>
</comment>
<reference evidence="10 11" key="1">
    <citation type="journal article" date="2014" name="Antonie Van Leeuwenhoek">
        <title>Hyphomonas beringensis sp. nov. and Hyphomonas chukchiensis sp. nov., isolated from surface seawater of the Bering Sea and Chukchi Sea.</title>
        <authorList>
            <person name="Li C."/>
            <person name="Lai Q."/>
            <person name="Li G."/>
            <person name="Dong C."/>
            <person name="Wang J."/>
            <person name="Liao Y."/>
            <person name="Shao Z."/>
        </authorList>
    </citation>
    <scope>NUCLEOTIDE SEQUENCE [LARGE SCALE GENOMIC DNA]</scope>
    <source>
        <strain evidence="10 11">22II1-22F38</strain>
    </source>
</reference>
<comment type="caution">
    <text evidence="10">The sequence shown here is derived from an EMBL/GenBank/DDBJ whole genome shotgun (WGS) entry which is preliminary data.</text>
</comment>
<feature type="binding site" evidence="5">
    <location>
        <position position="165"/>
    </location>
    <ligand>
        <name>substrate</name>
        <note>ligand shared with subunit beta</note>
    </ligand>
</feature>
<evidence type="ECO:0000313" key="11">
    <source>
        <dbReference type="Proteomes" id="UP000024547"/>
    </source>
</evidence>
<dbReference type="PANTHER" id="PTHR11117:SF2">
    <property type="entry name" value="SUCCINATE--COA LIGASE [ADP_GDP-FORMING] SUBUNIT ALPHA, MITOCHONDRIAL"/>
    <property type="match status" value="1"/>
</dbReference>
<gene>
    <name evidence="5" type="primary">sucD</name>
    <name evidence="10" type="ORF">HY36_01245</name>
</gene>
<dbReference type="PROSITE" id="PS01216">
    <property type="entry name" value="SUCCINYL_COA_LIG_1"/>
    <property type="match status" value="1"/>
</dbReference>
<dbReference type="NCBIfam" id="NF004230">
    <property type="entry name" value="PRK05678.1"/>
    <property type="match status" value="1"/>
</dbReference>
<dbReference type="PATRIC" id="fig|1280948.3.peg.241"/>
<dbReference type="SUPFAM" id="SSF51735">
    <property type="entry name" value="NAD(P)-binding Rossmann-fold domains"/>
    <property type="match status" value="1"/>
</dbReference>
<feature type="binding site" evidence="5">
    <location>
        <position position="44"/>
    </location>
    <ligand>
        <name>CoA</name>
        <dbReference type="ChEBI" id="CHEBI:57287"/>
    </ligand>
</feature>
<feature type="binding site" evidence="5">
    <location>
        <begin position="17"/>
        <end position="20"/>
    </location>
    <ligand>
        <name>CoA</name>
        <dbReference type="ChEBI" id="CHEBI:57287"/>
    </ligand>
</feature>
<comment type="catalytic activity">
    <reaction evidence="5 8">
        <text>succinate + ATP + CoA = succinyl-CoA + ADP + phosphate</text>
        <dbReference type="Rhea" id="RHEA:17661"/>
        <dbReference type="ChEBI" id="CHEBI:30031"/>
        <dbReference type="ChEBI" id="CHEBI:30616"/>
        <dbReference type="ChEBI" id="CHEBI:43474"/>
        <dbReference type="ChEBI" id="CHEBI:57287"/>
        <dbReference type="ChEBI" id="CHEBI:57292"/>
        <dbReference type="ChEBI" id="CHEBI:456216"/>
        <dbReference type="EC" id="6.2.1.5"/>
    </reaction>
</comment>
<dbReference type="InterPro" id="IPR003781">
    <property type="entry name" value="CoA-bd"/>
</dbReference>
<dbReference type="EMBL" id="AWFH01000001">
    <property type="protein sequence ID" value="KCZ65029.1"/>
    <property type="molecule type" value="Genomic_DNA"/>
</dbReference>
<dbReference type="InterPro" id="IPR005810">
    <property type="entry name" value="CoA_lig_alpha"/>
</dbReference>
<comment type="pathway">
    <text evidence="5 8">Carbohydrate metabolism; tricarboxylic acid cycle; succinate from succinyl-CoA (ligase route): step 1/1.</text>
</comment>
<dbReference type="GO" id="GO:0004775">
    <property type="term" value="F:succinate-CoA ligase (ADP-forming) activity"/>
    <property type="evidence" value="ECO:0007669"/>
    <property type="project" value="UniProtKB-UniRule"/>
</dbReference>
<dbReference type="NCBIfam" id="TIGR01019">
    <property type="entry name" value="sucCoAalpha"/>
    <property type="match status" value="1"/>
</dbReference>
<evidence type="ECO:0000256" key="6">
    <source>
        <dbReference type="PIRSR" id="PIRSR001553-1"/>
    </source>
</evidence>
<dbReference type="SMART" id="SM00881">
    <property type="entry name" value="CoA_binding"/>
    <property type="match status" value="1"/>
</dbReference>
<keyword evidence="2 5" id="KW-0436">Ligase</keyword>
<evidence type="ECO:0000313" key="10">
    <source>
        <dbReference type="EMBL" id="KCZ65029.1"/>
    </source>
</evidence>
<protein>
    <recommendedName>
        <fullName evidence="5">Succinate--CoA ligase [ADP-forming] subunit alpha</fullName>
        <ecNumber evidence="5">6.2.1.5</ecNumber>
    </recommendedName>
    <alternativeName>
        <fullName evidence="5">Succinyl-CoA synthetase subunit alpha</fullName>
        <shortName evidence="5">SCS-alpha</shortName>
    </alternativeName>
</protein>
<keyword evidence="11" id="KW-1185">Reference proteome</keyword>
<evidence type="ECO:0000256" key="5">
    <source>
        <dbReference type="HAMAP-Rule" id="MF_01988"/>
    </source>
</evidence>
<accession>A0A059EAW1</accession>
<dbReference type="STRING" id="1280948.HY36_01245"/>
<dbReference type="FunFam" id="3.40.50.720:FF:000277">
    <property type="entry name" value="Succinate--CoA ligase [ADP-forming] subunit alpha"/>
    <property type="match status" value="1"/>
</dbReference>
<dbReference type="Pfam" id="PF02629">
    <property type="entry name" value="CoA_binding"/>
    <property type="match status" value="1"/>
</dbReference>
<dbReference type="PIRSF" id="PIRSF001553">
    <property type="entry name" value="SucCS_alpha"/>
    <property type="match status" value="1"/>
</dbReference>
<feature type="active site" description="Tele-phosphohistidine intermediate" evidence="5 6">
    <location>
        <position position="257"/>
    </location>
</feature>
<dbReference type="RefSeq" id="WP_035547183.1">
    <property type="nucleotide sequence ID" value="NZ_AWFH01000001.1"/>
</dbReference>
<sequence length="300" mass="30973">MSILIDKNTKVIVQGLTGNTGSFHTNQALEYFGTQMVAGTHPKKAGQKWAADNGAELPIFANAGEAKEATGATASVIYVPPAGAAAAIEEAIDAEIPLIVCITEGVPVLDMVRVKAKLDKSSSRLIGPNCPGLLTPEQCKIGIMPGKIFQKGSVGVVSRSGTLTYEAVYQTSQAGLGQTSAVGIGGDPVKGTEFIDVLDMFLSDDETQSIIMIGEIGGTAEEEAAQFLIDEAKKGRKKPMVGFIAGRTAPKGRTMGHAGAIVSGGQGDAESKIAAMEEAGIRVSPSPARLGTTMVEVLKG</sequence>
<evidence type="ECO:0000256" key="2">
    <source>
        <dbReference type="ARBA" id="ARBA00022598"/>
    </source>
</evidence>
<dbReference type="HAMAP" id="MF_01988">
    <property type="entry name" value="Succ_CoA_alpha"/>
    <property type="match status" value="1"/>
</dbReference>
<dbReference type="InterPro" id="IPR016102">
    <property type="entry name" value="Succinyl-CoA_synth-like"/>
</dbReference>
<evidence type="ECO:0000256" key="1">
    <source>
        <dbReference type="ARBA" id="ARBA00022532"/>
    </source>
</evidence>
<name>A0A059EAW1_9PROT</name>
<evidence type="ECO:0000256" key="3">
    <source>
        <dbReference type="ARBA" id="ARBA00022741"/>
    </source>
</evidence>
<dbReference type="PROSITE" id="PS00399">
    <property type="entry name" value="SUCCINYL_COA_LIG_2"/>
    <property type="match status" value="1"/>
</dbReference>
<dbReference type="InterPro" id="IPR017440">
    <property type="entry name" value="Cit_synth/succinyl-CoA_lig_AS"/>
</dbReference>
<comment type="catalytic activity">
    <reaction evidence="5">
        <text>GTP + succinate + CoA = succinyl-CoA + GDP + phosphate</text>
        <dbReference type="Rhea" id="RHEA:22120"/>
        <dbReference type="ChEBI" id="CHEBI:30031"/>
        <dbReference type="ChEBI" id="CHEBI:37565"/>
        <dbReference type="ChEBI" id="CHEBI:43474"/>
        <dbReference type="ChEBI" id="CHEBI:57287"/>
        <dbReference type="ChEBI" id="CHEBI:57292"/>
        <dbReference type="ChEBI" id="CHEBI:58189"/>
    </reaction>
</comment>
<dbReference type="PRINTS" id="PR01798">
    <property type="entry name" value="SCOASYNTHASE"/>
</dbReference>
<feature type="domain" description="CoA-binding" evidence="9">
    <location>
        <begin position="4"/>
        <end position="106"/>
    </location>
</feature>
<feature type="binding site" evidence="5">
    <location>
        <begin position="102"/>
        <end position="104"/>
    </location>
    <ligand>
        <name>CoA</name>
        <dbReference type="ChEBI" id="CHEBI:57287"/>
    </ligand>
</feature>
<dbReference type="GO" id="GO:0009361">
    <property type="term" value="C:succinate-CoA ligase complex (ADP-forming)"/>
    <property type="evidence" value="ECO:0007669"/>
    <property type="project" value="TreeGrafter"/>
</dbReference>
<dbReference type="Gene3D" id="3.40.50.261">
    <property type="entry name" value="Succinyl-CoA synthetase domains"/>
    <property type="match status" value="1"/>
</dbReference>
<dbReference type="Proteomes" id="UP000024547">
    <property type="component" value="Unassembled WGS sequence"/>
</dbReference>
<proteinExistence type="inferred from homology"/>
<dbReference type="GO" id="GO:0004776">
    <property type="term" value="F:succinate-CoA ligase (GDP-forming) activity"/>
    <property type="evidence" value="ECO:0007669"/>
    <property type="project" value="TreeGrafter"/>
</dbReference>
<dbReference type="eggNOG" id="COG0074">
    <property type="taxonomic scope" value="Bacteria"/>
</dbReference>
<comment type="similarity">
    <text evidence="4 5 7">Belongs to the succinate/malate CoA ligase alpha subunit family.</text>
</comment>
<dbReference type="Gene3D" id="3.40.50.720">
    <property type="entry name" value="NAD(P)-binding Rossmann-like Domain"/>
    <property type="match status" value="1"/>
</dbReference>
<dbReference type="InterPro" id="IPR005811">
    <property type="entry name" value="SUCC_ACL_C"/>
</dbReference>
<dbReference type="UniPathway" id="UPA00223">
    <property type="reaction ID" value="UER00999"/>
</dbReference>
<dbReference type="SUPFAM" id="SSF52210">
    <property type="entry name" value="Succinyl-CoA synthetase domains"/>
    <property type="match status" value="1"/>
</dbReference>
<dbReference type="GO" id="GO:0000166">
    <property type="term" value="F:nucleotide binding"/>
    <property type="evidence" value="ECO:0007669"/>
    <property type="project" value="UniProtKB-KW"/>
</dbReference>
<evidence type="ECO:0000256" key="7">
    <source>
        <dbReference type="RuleBase" id="RU000677"/>
    </source>
</evidence>
<dbReference type="Pfam" id="PF00549">
    <property type="entry name" value="Ligase_CoA"/>
    <property type="match status" value="1"/>
</dbReference>
<dbReference type="OrthoDB" id="9807196at2"/>
<evidence type="ECO:0000256" key="8">
    <source>
        <dbReference type="RuleBase" id="RU000699"/>
    </source>
</evidence>
<dbReference type="FunFam" id="3.40.50.261:FF:000006">
    <property type="entry name" value="Succinate--CoA ligase [ADP-forming] subunit alpha"/>
    <property type="match status" value="1"/>
</dbReference>